<dbReference type="Gene3D" id="3.10.20.90">
    <property type="entry name" value="Phosphatidylinositol 3-kinase Catalytic Subunit, Chain A, domain 1"/>
    <property type="match status" value="1"/>
</dbReference>
<dbReference type="InterPro" id="IPR029071">
    <property type="entry name" value="Ubiquitin-like_domsf"/>
</dbReference>
<sequence>MDFNSSAASTQPDEAKVDNLSTDQSEDSKPGTMLHQEALALVENGITEIIKSDPLLQYLPLGVTLDELNSLLALEHGRAMTVIVHRADNQKYSVVVEQKATVIDLKKAIQRHVTLKLKREGCERTISWRYTWKTYWLYYDGQKLTDNDKPLKDYGIRNNSELSFVKRLKNK</sequence>
<feature type="region of interest" description="Disordered" evidence="1">
    <location>
        <begin position="1"/>
        <end position="30"/>
    </location>
</feature>
<evidence type="ECO:0000259" key="2">
    <source>
        <dbReference type="PROSITE" id="PS50053"/>
    </source>
</evidence>
<organism evidence="3 4">
    <name type="scientific">Larinioides sclopetarius</name>
    <dbReference type="NCBI Taxonomy" id="280406"/>
    <lineage>
        <taxon>Eukaryota</taxon>
        <taxon>Metazoa</taxon>
        <taxon>Ecdysozoa</taxon>
        <taxon>Arthropoda</taxon>
        <taxon>Chelicerata</taxon>
        <taxon>Arachnida</taxon>
        <taxon>Araneae</taxon>
        <taxon>Araneomorphae</taxon>
        <taxon>Entelegynae</taxon>
        <taxon>Araneoidea</taxon>
        <taxon>Araneidae</taxon>
        <taxon>Larinioides</taxon>
    </lineage>
</organism>
<dbReference type="PANTHER" id="PTHR14942">
    <property type="entry name" value="U11/U12 SMALL NUCLEAR RIBONUCLEOPROTEIN 25 KDA PROTEIN"/>
    <property type="match status" value="1"/>
</dbReference>
<feature type="domain" description="Ubiquitin-like" evidence="2">
    <location>
        <begin position="80"/>
        <end position="171"/>
    </location>
</feature>
<dbReference type="InterPro" id="IPR039690">
    <property type="entry name" value="SNRNP25"/>
</dbReference>
<dbReference type="Pfam" id="PF18036">
    <property type="entry name" value="Ubiquitin_4"/>
    <property type="match status" value="1"/>
</dbReference>
<evidence type="ECO:0000256" key="1">
    <source>
        <dbReference type="SAM" id="MobiDB-lite"/>
    </source>
</evidence>
<reference evidence="3 4" key="1">
    <citation type="submission" date="2024-04" db="EMBL/GenBank/DDBJ databases">
        <authorList>
            <person name="Rising A."/>
            <person name="Reimegard J."/>
            <person name="Sonavane S."/>
            <person name="Akerstrom W."/>
            <person name="Nylinder S."/>
            <person name="Hedman E."/>
            <person name="Kallberg Y."/>
        </authorList>
    </citation>
    <scope>NUCLEOTIDE SEQUENCE [LARGE SCALE GENOMIC DNA]</scope>
</reference>
<comment type="caution">
    <text evidence="3">The sequence shown here is derived from an EMBL/GenBank/DDBJ whole genome shotgun (WGS) entry which is preliminary data.</text>
</comment>
<protein>
    <recommendedName>
        <fullName evidence="2">Ubiquitin-like domain-containing protein</fullName>
    </recommendedName>
</protein>
<accession>A0AAV1ZEW9</accession>
<dbReference type="InterPro" id="IPR000626">
    <property type="entry name" value="Ubiquitin-like_dom"/>
</dbReference>
<feature type="compositionally biased region" description="Polar residues" evidence="1">
    <location>
        <begin position="1"/>
        <end position="12"/>
    </location>
</feature>
<keyword evidence="4" id="KW-1185">Reference proteome</keyword>
<dbReference type="SUPFAM" id="SSF54236">
    <property type="entry name" value="Ubiquitin-like"/>
    <property type="match status" value="1"/>
</dbReference>
<dbReference type="PROSITE" id="PS50053">
    <property type="entry name" value="UBIQUITIN_2"/>
    <property type="match status" value="1"/>
</dbReference>
<dbReference type="PANTHER" id="PTHR14942:SF0">
    <property type="entry name" value="U11_U12 SMALL NUCLEAR RIBONUCLEOPROTEIN 25 KDA PROTEIN"/>
    <property type="match status" value="1"/>
</dbReference>
<evidence type="ECO:0000313" key="3">
    <source>
        <dbReference type="EMBL" id="CAL1269033.1"/>
    </source>
</evidence>
<dbReference type="InterPro" id="IPR040610">
    <property type="entry name" value="SNRNP25_ubiquitin"/>
</dbReference>
<evidence type="ECO:0000313" key="4">
    <source>
        <dbReference type="Proteomes" id="UP001497382"/>
    </source>
</evidence>
<dbReference type="EMBL" id="CAXIEN010000037">
    <property type="protein sequence ID" value="CAL1269033.1"/>
    <property type="molecule type" value="Genomic_DNA"/>
</dbReference>
<dbReference type="Proteomes" id="UP001497382">
    <property type="component" value="Unassembled WGS sequence"/>
</dbReference>
<dbReference type="GO" id="GO:0000398">
    <property type="term" value="P:mRNA splicing, via spliceosome"/>
    <property type="evidence" value="ECO:0007669"/>
    <property type="project" value="InterPro"/>
</dbReference>
<proteinExistence type="predicted"/>
<dbReference type="AlphaFoldDB" id="A0AAV1ZEW9"/>
<name>A0AAV1ZEW9_9ARAC</name>
<dbReference type="CDD" id="cd17058">
    <property type="entry name" value="Ubl_SNRNP25"/>
    <property type="match status" value="1"/>
</dbReference>
<gene>
    <name evidence="3" type="ORF">LARSCL_LOCUS4530</name>
</gene>
<dbReference type="GO" id="GO:0005689">
    <property type="term" value="C:U12-type spliceosomal complex"/>
    <property type="evidence" value="ECO:0007669"/>
    <property type="project" value="TreeGrafter"/>
</dbReference>